<proteinExistence type="predicted"/>
<dbReference type="RefSeq" id="WP_087299789.1">
    <property type="nucleotide sequence ID" value="NZ_NFKP01000003.1"/>
</dbReference>
<organism evidence="1 2">
    <name type="scientific">Anaerotruncus colihominis</name>
    <dbReference type="NCBI Taxonomy" id="169435"/>
    <lineage>
        <taxon>Bacteria</taxon>
        <taxon>Bacillati</taxon>
        <taxon>Bacillota</taxon>
        <taxon>Clostridia</taxon>
        <taxon>Eubacteriales</taxon>
        <taxon>Oscillospiraceae</taxon>
        <taxon>Anaerotruncus</taxon>
    </lineage>
</organism>
<accession>A0A1Y4N577</accession>
<gene>
    <name evidence="1" type="ORF">B5F11_04130</name>
</gene>
<evidence type="ECO:0000313" key="1">
    <source>
        <dbReference type="EMBL" id="OUP70638.1"/>
    </source>
</evidence>
<dbReference type="Proteomes" id="UP000196386">
    <property type="component" value="Unassembled WGS sequence"/>
</dbReference>
<reference evidence="2" key="1">
    <citation type="submission" date="2017-04" db="EMBL/GenBank/DDBJ databases">
        <title>Function of individual gut microbiota members based on whole genome sequencing of pure cultures obtained from chicken caecum.</title>
        <authorList>
            <person name="Medvecky M."/>
            <person name="Cejkova D."/>
            <person name="Polansky O."/>
            <person name="Karasova D."/>
            <person name="Kubasova T."/>
            <person name="Cizek A."/>
            <person name="Rychlik I."/>
        </authorList>
    </citation>
    <scope>NUCLEOTIDE SEQUENCE [LARGE SCALE GENOMIC DNA]</scope>
    <source>
        <strain evidence="2">An175</strain>
    </source>
</reference>
<sequence>MLCIISAIYENGSLIGQRVPLADGIVDAIFLDDNNEEMIVTVRKAIKAQVIKMSSSISGNFSVLNDCILVNTKVTVKDIADATHTVTNIKCRPTIWSLFRKLSDYCAVLELTDGSTVDAGKIKASRTTNSVYVQYKTATGEFRSKRLISFNGDGESELKFLLGPITGKELCDIFGDWLQYEDGKLTVDVAASHKIAASYKDFMSFISSGVILSQQRAYEVERICYLARWFADRFFDVCDGIIPDDNVEHDEVKHDRKERPPMPIEVTSNCIKRSELKALLYGVQSPLALGQIKGLLQSEAKLTETLSNLIPEKDGLDRVFIYEAVQTLLKGKEYARKSLHEQDYEVSRQSMVMQELRCMMMEYDYVPQELKDGALIFGTKVRIRTGGV</sequence>
<evidence type="ECO:0000313" key="2">
    <source>
        <dbReference type="Proteomes" id="UP000196386"/>
    </source>
</evidence>
<protein>
    <submittedName>
        <fullName evidence="1">Uncharacterized protein</fullName>
    </submittedName>
</protein>
<comment type="caution">
    <text evidence="1">The sequence shown here is derived from an EMBL/GenBank/DDBJ whole genome shotgun (WGS) entry which is preliminary data.</text>
</comment>
<name>A0A1Y4N577_9FIRM</name>
<dbReference type="AlphaFoldDB" id="A0A1Y4N577"/>
<dbReference type="EMBL" id="NFKP01000003">
    <property type="protein sequence ID" value="OUP70638.1"/>
    <property type="molecule type" value="Genomic_DNA"/>
</dbReference>